<dbReference type="AlphaFoldDB" id="A0A0P1AJ07"/>
<dbReference type="GeneID" id="36406240"/>
<proteinExistence type="predicted"/>
<evidence type="ECO:0000313" key="1">
    <source>
        <dbReference type="EMBL" id="CEG41015.1"/>
    </source>
</evidence>
<evidence type="ECO:0000313" key="2">
    <source>
        <dbReference type="Proteomes" id="UP000054928"/>
    </source>
</evidence>
<reference evidence="2" key="1">
    <citation type="submission" date="2014-09" db="EMBL/GenBank/DDBJ databases">
        <authorList>
            <person name="Sharma Rahul"/>
            <person name="Thines Marco"/>
        </authorList>
    </citation>
    <scope>NUCLEOTIDE SEQUENCE [LARGE SCALE GENOMIC DNA]</scope>
</reference>
<organism evidence="1 2">
    <name type="scientific">Plasmopara halstedii</name>
    <name type="common">Downy mildew of sunflower</name>
    <dbReference type="NCBI Taxonomy" id="4781"/>
    <lineage>
        <taxon>Eukaryota</taxon>
        <taxon>Sar</taxon>
        <taxon>Stramenopiles</taxon>
        <taxon>Oomycota</taxon>
        <taxon>Peronosporomycetes</taxon>
        <taxon>Peronosporales</taxon>
        <taxon>Peronosporaceae</taxon>
        <taxon>Plasmopara</taxon>
    </lineage>
</organism>
<dbReference type="Proteomes" id="UP000054928">
    <property type="component" value="Unassembled WGS sequence"/>
</dbReference>
<accession>A0A0P1AJ07</accession>
<dbReference type="EMBL" id="CCYD01000524">
    <property type="protein sequence ID" value="CEG41015.1"/>
    <property type="molecule type" value="Genomic_DNA"/>
</dbReference>
<dbReference type="RefSeq" id="XP_024577384.1">
    <property type="nucleotide sequence ID" value="XM_024726738.1"/>
</dbReference>
<protein>
    <submittedName>
        <fullName evidence="1">Uncharacterized protein</fullName>
    </submittedName>
</protein>
<name>A0A0P1AJ07_PLAHL</name>
<sequence>MCEIAQFLWKFGGVDLGCHIIEAFGCTFARRFLSQMQYEATDTVISEEKSLRAQPVV</sequence>
<keyword evidence="2" id="KW-1185">Reference proteome</keyword>